<dbReference type="InterPro" id="IPR052339">
    <property type="entry name" value="Fe-S_Maturation_MIP18"/>
</dbReference>
<evidence type="ECO:0000259" key="1">
    <source>
        <dbReference type="Pfam" id="PF01883"/>
    </source>
</evidence>
<dbReference type="InterPro" id="IPR002744">
    <property type="entry name" value="MIP18-like"/>
</dbReference>
<dbReference type="SUPFAM" id="SSF117916">
    <property type="entry name" value="Fe-S cluster assembly (FSCA) domain-like"/>
    <property type="match status" value="1"/>
</dbReference>
<dbReference type="Pfam" id="PF23451">
    <property type="entry name" value="Zn_ribbon_PaaD"/>
    <property type="match status" value="1"/>
</dbReference>
<dbReference type="Pfam" id="PF01883">
    <property type="entry name" value="FeS_assembly_P"/>
    <property type="match status" value="1"/>
</dbReference>
<dbReference type="InterPro" id="IPR056572">
    <property type="entry name" value="Zn_ribbon_PaaD"/>
</dbReference>
<evidence type="ECO:0000259" key="2">
    <source>
        <dbReference type="Pfam" id="PF23451"/>
    </source>
</evidence>
<dbReference type="InterPro" id="IPR034904">
    <property type="entry name" value="FSCA_dom_sf"/>
</dbReference>
<dbReference type="PANTHER" id="PTHR42831:SF3">
    <property type="entry name" value="1,2-PHENYLACETYL-COA EPOXIDASE, SUBUNIT D-RELATED"/>
    <property type="match status" value="1"/>
</dbReference>
<protein>
    <submittedName>
        <fullName evidence="3">Ring-1,2-phenylacetyl-CoA epoxidase subunit PaaD</fullName>
    </submittedName>
</protein>
<dbReference type="NCBIfam" id="TIGR02159">
    <property type="entry name" value="PA_CoA_Oxy4"/>
    <property type="match status" value="1"/>
</dbReference>
<dbReference type="Gene3D" id="3.30.300.130">
    <property type="entry name" value="Fe-S cluster assembly (FSCA)"/>
    <property type="match status" value="1"/>
</dbReference>
<name>A0ABS4YX84_9MICC</name>
<evidence type="ECO:0000313" key="3">
    <source>
        <dbReference type="EMBL" id="MBP2413105.1"/>
    </source>
</evidence>
<feature type="domain" description="PaaD zinc beta ribbon" evidence="2">
    <location>
        <begin position="136"/>
        <end position="178"/>
    </location>
</feature>
<proteinExistence type="predicted"/>
<dbReference type="PANTHER" id="PTHR42831">
    <property type="entry name" value="FE-S PROTEIN MATURATION AUXILIARY FACTOR YITW"/>
    <property type="match status" value="1"/>
</dbReference>
<gene>
    <name evidence="3" type="ORF">JOF48_001904</name>
</gene>
<comment type="caution">
    <text evidence="3">The sequence shown here is derived from an EMBL/GenBank/DDBJ whole genome shotgun (WGS) entry which is preliminary data.</text>
</comment>
<dbReference type="RefSeq" id="WP_342591206.1">
    <property type="nucleotide sequence ID" value="NZ_JAGIOI010000001.1"/>
</dbReference>
<sequence>MQTQTLQQAAWEIAAAVPDPELPVLSIADLGILRAVEVGDAAGMPDAGGPGSAAGRPAVRVTITPTYSGCPAMDTIRGDVRAAFTAAGWPEPEIVTVLSPAWTSDWMSAAGRAKLEAFGIAPPSGRSGVRSGPVRLALAVKCPHCQSLHTRELARFGSTSCKALYVCTDCREPFDYFKVL</sequence>
<dbReference type="InterPro" id="IPR011883">
    <property type="entry name" value="PaaD-like"/>
</dbReference>
<keyword evidence="4" id="KW-1185">Reference proteome</keyword>
<organism evidence="3 4">
    <name type="scientific">Arthrobacter stackebrandtii</name>
    <dbReference type="NCBI Taxonomy" id="272161"/>
    <lineage>
        <taxon>Bacteria</taxon>
        <taxon>Bacillati</taxon>
        <taxon>Actinomycetota</taxon>
        <taxon>Actinomycetes</taxon>
        <taxon>Micrococcales</taxon>
        <taxon>Micrococcaceae</taxon>
        <taxon>Arthrobacter</taxon>
    </lineage>
</organism>
<feature type="domain" description="MIP18 family-like" evidence="1">
    <location>
        <begin position="58"/>
        <end position="86"/>
    </location>
</feature>
<dbReference type="Proteomes" id="UP000711614">
    <property type="component" value="Unassembled WGS sequence"/>
</dbReference>
<accession>A0ABS4YX84</accession>
<dbReference type="EMBL" id="JAGIOI010000001">
    <property type="protein sequence ID" value="MBP2413105.1"/>
    <property type="molecule type" value="Genomic_DNA"/>
</dbReference>
<reference evidence="3 4" key="1">
    <citation type="submission" date="2021-03" db="EMBL/GenBank/DDBJ databases">
        <title>Sequencing the genomes of 1000 actinobacteria strains.</title>
        <authorList>
            <person name="Klenk H.-P."/>
        </authorList>
    </citation>
    <scope>NUCLEOTIDE SEQUENCE [LARGE SCALE GENOMIC DNA]</scope>
    <source>
        <strain evidence="3 4">DSM 16005</strain>
    </source>
</reference>
<evidence type="ECO:0000313" key="4">
    <source>
        <dbReference type="Proteomes" id="UP000711614"/>
    </source>
</evidence>